<dbReference type="EMBL" id="JAZDWU010000005">
    <property type="protein sequence ID" value="KAL0002804.1"/>
    <property type="molecule type" value="Genomic_DNA"/>
</dbReference>
<keyword evidence="3" id="KW-1185">Reference proteome</keyword>
<accession>A0AAW2CXJ8</accession>
<evidence type="ECO:0000313" key="3">
    <source>
        <dbReference type="Proteomes" id="UP001459277"/>
    </source>
</evidence>
<reference evidence="2 3" key="1">
    <citation type="submission" date="2024-01" db="EMBL/GenBank/DDBJ databases">
        <title>A telomere-to-telomere, gap-free genome of sweet tea (Lithocarpus litseifolius).</title>
        <authorList>
            <person name="Zhou J."/>
        </authorList>
    </citation>
    <scope>NUCLEOTIDE SEQUENCE [LARGE SCALE GENOMIC DNA]</scope>
    <source>
        <strain evidence="2">Zhou-2022a</strain>
        <tissue evidence="2">Leaf</tissue>
    </source>
</reference>
<dbReference type="Proteomes" id="UP001459277">
    <property type="component" value="Unassembled WGS sequence"/>
</dbReference>
<protein>
    <submittedName>
        <fullName evidence="2">Uncharacterized protein</fullName>
    </submittedName>
</protein>
<comment type="caution">
    <text evidence="2">The sequence shown here is derived from an EMBL/GenBank/DDBJ whole genome shotgun (WGS) entry which is preliminary data.</text>
</comment>
<sequence>MPIGTWKTKPNKRTTTSSQSRSPPRFSPSRHLELGDAVEDPLHALWSCSEIDIVWADQTLWDFCSSVGFVKFKQLVSWIVEEGKQLELFAFTAWPIWNQAIRSKYESLPLRFTT</sequence>
<evidence type="ECO:0000313" key="2">
    <source>
        <dbReference type="EMBL" id="KAL0002804.1"/>
    </source>
</evidence>
<feature type="compositionally biased region" description="Low complexity" evidence="1">
    <location>
        <begin position="13"/>
        <end position="29"/>
    </location>
</feature>
<proteinExistence type="predicted"/>
<evidence type="ECO:0000256" key="1">
    <source>
        <dbReference type="SAM" id="MobiDB-lite"/>
    </source>
</evidence>
<name>A0AAW2CXJ8_9ROSI</name>
<organism evidence="2 3">
    <name type="scientific">Lithocarpus litseifolius</name>
    <dbReference type="NCBI Taxonomy" id="425828"/>
    <lineage>
        <taxon>Eukaryota</taxon>
        <taxon>Viridiplantae</taxon>
        <taxon>Streptophyta</taxon>
        <taxon>Embryophyta</taxon>
        <taxon>Tracheophyta</taxon>
        <taxon>Spermatophyta</taxon>
        <taxon>Magnoliopsida</taxon>
        <taxon>eudicotyledons</taxon>
        <taxon>Gunneridae</taxon>
        <taxon>Pentapetalae</taxon>
        <taxon>rosids</taxon>
        <taxon>fabids</taxon>
        <taxon>Fagales</taxon>
        <taxon>Fagaceae</taxon>
        <taxon>Lithocarpus</taxon>
    </lineage>
</organism>
<dbReference type="AlphaFoldDB" id="A0AAW2CXJ8"/>
<gene>
    <name evidence="2" type="ORF">SO802_016585</name>
</gene>
<feature type="region of interest" description="Disordered" evidence="1">
    <location>
        <begin position="1"/>
        <end position="30"/>
    </location>
</feature>